<evidence type="ECO:0000256" key="7">
    <source>
        <dbReference type="ARBA" id="ARBA00023242"/>
    </source>
</evidence>
<dbReference type="InterPro" id="IPR036236">
    <property type="entry name" value="Znf_C2H2_sf"/>
</dbReference>
<keyword evidence="3 8" id="KW-0863">Zinc-finger</keyword>
<dbReference type="PROSITE" id="PS50808">
    <property type="entry name" value="ZF_BED"/>
    <property type="match status" value="1"/>
</dbReference>
<dbReference type="SUPFAM" id="SSF57667">
    <property type="entry name" value="beta-beta-alpha zinc fingers"/>
    <property type="match status" value="1"/>
</dbReference>
<dbReference type="SMART" id="SM00614">
    <property type="entry name" value="ZnF_BED"/>
    <property type="match status" value="1"/>
</dbReference>
<gene>
    <name evidence="10" type="ORF">KPH14_007632</name>
</gene>
<name>A0AAD9RHR7_9HYME</name>
<dbReference type="PANTHER" id="PTHR46481">
    <property type="entry name" value="ZINC FINGER BED DOMAIN-CONTAINING PROTEIN 4"/>
    <property type="match status" value="1"/>
</dbReference>
<evidence type="ECO:0000256" key="1">
    <source>
        <dbReference type="ARBA" id="ARBA00004123"/>
    </source>
</evidence>
<dbReference type="Gene3D" id="1.10.10.1070">
    <property type="entry name" value="Zinc finger, BED domain-containing"/>
    <property type="match status" value="1"/>
</dbReference>
<keyword evidence="4" id="KW-0862">Zinc</keyword>
<evidence type="ECO:0000313" key="11">
    <source>
        <dbReference type="Proteomes" id="UP001258017"/>
    </source>
</evidence>
<dbReference type="Proteomes" id="UP001258017">
    <property type="component" value="Unassembled WGS sequence"/>
</dbReference>
<dbReference type="EMBL" id="JAIFRP010000073">
    <property type="protein sequence ID" value="KAK2579952.1"/>
    <property type="molecule type" value="Genomic_DNA"/>
</dbReference>
<dbReference type="GO" id="GO:0009791">
    <property type="term" value="P:post-embryonic development"/>
    <property type="evidence" value="ECO:0007669"/>
    <property type="project" value="UniProtKB-ARBA"/>
</dbReference>
<evidence type="ECO:0000256" key="8">
    <source>
        <dbReference type="PROSITE-ProRule" id="PRU00027"/>
    </source>
</evidence>
<dbReference type="InterPro" id="IPR012337">
    <property type="entry name" value="RNaseH-like_sf"/>
</dbReference>
<keyword evidence="2" id="KW-0479">Metal-binding</keyword>
<dbReference type="GO" id="GO:0008270">
    <property type="term" value="F:zinc ion binding"/>
    <property type="evidence" value="ECO:0007669"/>
    <property type="project" value="UniProtKB-KW"/>
</dbReference>
<dbReference type="Pfam" id="PF02892">
    <property type="entry name" value="zf-BED"/>
    <property type="match status" value="1"/>
</dbReference>
<comment type="subcellular location">
    <subcellularLocation>
        <location evidence="1">Nucleus</location>
    </subcellularLocation>
</comment>
<dbReference type="AlphaFoldDB" id="A0AAD9RHR7"/>
<dbReference type="SUPFAM" id="SSF53098">
    <property type="entry name" value="Ribonuclease H-like"/>
    <property type="match status" value="1"/>
</dbReference>
<keyword evidence="6" id="KW-0804">Transcription</keyword>
<accession>A0AAD9RHR7</accession>
<proteinExistence type="predicted"/>
<dbReference type="InterPro" id="IPR003656">
    <property type="entry name" value="Znf_BED"/>
</dbReference>
<evidence type="ECO:0000256" key="2">
    <source>
        <dbReference type="ARBA" id="ARBA00022723"/>
    </source>
</evidence>
<dbReference type="PANTHER" id="PTHR46481:SF10">
    <property type="entry name" value="ZINC FINGER BED DOMAIN-CONTAINING PROTEIN 39"/>
    <property type="match status" value="1"/>
</dbReference>
<evidence type="ECO:0000313" key="10">
    <source>
        <dbReference type="EMBL" id="KAK2579952.1"/>
    </source>
</evidence>
<organism evidence="10 11">
    <name type="scientific">Odynerus spinipes</name>
    <dbReference type="NCBI Taxonomy" id="1348599"/>
    <lineage>
        <taxon>Eukaryota</taxon>
        <taxon>Metazoa</taxon>
        <taxon>Ecdysozoa</taxon>
        <taxon>Arthropoda</taxon>
        <taxon>Hexapoda</taxon>
        <taxon>Insecta</taxon>
        <taxon>Pterygota</taxon>
        <taxon>Neoptera</taxon>
        <taxon>Endopterygota</taxon>
        <taxon>Hymenoptera</taxon>
        <taxon>Apocrita</taxon>
        <taxon>Aculeata</taxon>
        <taxon>Vespoidea</taxon>
        <taxon>Vespidae</taxon>
        <taxon>Eumeninae</taxon>
        <taxon>Odynerus</taxon>
    </lineage>
</organism>
<evidence type="ECO:0000256" key="5">
    <source>
        <dbReference type="ARBA" id="ARBA00023015"/>
    </source>
</evidence>
<keyword evidence="7" id="KW-0539">Nucleus</keyword>
<dbReference type="GO" id="GO:0003677">
    <property type="term" value="F:DNA binding"/>
    <property type="evidence" value="ECO:0007669"/>
    <property type="project" value="InterPro"/>
</dbReference>
<dbReference type="GO" id="GO:0005634">
    <property type="term" value="C:nucleus"/>
    <property type="evidence" value="ECO:0007669"/>
    <property type="project" value="UniProtKB-SubCell"/>
</dbReference>
<evidence type="ECO:0000256" key="6">
    <source>
        <dbReference type="ARBA" id="ARBA00023163"/>
    </source>
</evidence>
<evidence type="ECO:0000256" key="4">
    <source>
        <dbReference type="ARBA" id="ARBA00022833"/>
    </source>
</evidence>
<reference evidence="10" key="1">
    <citation type="submission" date="2021-08" db="EMBL/GenBank/DDBJ databases">
        <authorList>
            <person name="Misof B."/>
            <person name="Oliver O."/>
            <person name="Podsiadlowski L."/>
            <person name="Donath A."/>
            <person name="Peters R."/>
            <person name="Mayer C."/>
            <person name="Rust J."/>
            <person name="Gunkel S."/>
            <person name="Lesny P."/>
            <person name="Martin S."/>
            <person name="Oeyen J.P."/>
            <person name="Petersen M."/>
            <person name="Panagiotis P."/>
            <person name="Wilbrandt J."/>
            <person name="Tanja T."/>
        </authorList>
    </citation>
    <scope>NUCLEOTIDE SEQUENCE</scope>
    <source>
        <strain evidence="10">GBR_01_08_01A</strain>
        <tissue evidence="10">Thorax + abdomen</tissue>
    </source>
</reference>
<reference evidence="10" key="2">
    <citation type="journal article" date="2023" name="Commun. Biol.">
        <title>Intrasexual cuticular hydrocarbon dimorphism in a wasp sheds light on hydrocarbon biosynthesis genes in Hymenoptera.</title>
        <authorList>
            <person name="Moris V.C."/>
            <person name="Podsiadlowski L."/>
            <person name="Martin S."/>
            <person name="Oeyen J.P."/>
            <person name="Donath A."/>
            <person name="Petersen M."/>
            <person name="Wilbrandt J."/>
            <person name="Misof B."/>
            <person name="Liedtke D."/>
            <person name="Thamm M."/>
            <person name="Scheiner R."/>
            <person name="Schmitt T."/>
            <person name="Niehuis O."/>
        </authorList>
    </citation>
    <scope>NUCLEOTIDE SEQUENCE</scope>
    <source>
        <strain evidence="10">GBR_01_08_01A</strain>
    </source>
</reference>
<keyword evidence="5" id="KW-0805">Transcription regulation</keyword>
<protein>
    <recommendedName>
        <fullName evidence="9">BED-type domain-containing protein</fullName>
    </recommendedName>
</protein>
<dbReference type="SUPFAM" id="SSF140996">
    <property type="entry name" value="Hermes dimerisation domain"/>
    <property type="match status" value="1"/>
</dbReference>
<feature type="domain" description="BED-type" evidence="9">
    <location>
        <begin position="2"/>
        <end position="53"/>
    </location>
</feature>
<keyword evidence="11" id="KW-1185">Reference proteome</keyword>
<comment type="caution">
    <text evidence="10">The sequence shown here is derived from an EMBL/GenBank/DDBJ whole genome shotgun (WGS) entry which is preliminary data.</text>
</comment>
<sequence>MPKRSWVWKHYDSCDGQSECKICAKRIKSDKCTTNMMKHLKVLEIYKETTTTLSAISENVSSYADTNERKKKIDDLILSLVIDDLQPLTIVEDKGFVRLINFLDPKYKLPSRKTLKAWLNAKYELESIDKICLTTDTWTSINTDIFITATCHYISNNFELISRTLETKKFMGKHTSVAIVNQLFDICKEWRIENKITTIVTDNAPNMLAAVASLKSRFDVESLPCFVHTLNLIVKHSTILGLCNHKLIMEVETQWNSTYNMFQRLIEQRSAIALALSTLKINFETLNENEWDILSQILPLLKPFFINY</sequence>
<dbReference type="InterPro" id="IPR052035">
    <property type="entry name" value="ZnF_BED_domain_contain"/>
</dbReference>
<evidence type="ECO:0000256" key="3">
    <source>
        <dbReference type="ARBA" id="ARBA00022771"/>
    </source>
</evidence>
<evidence type="ECO:0000259" key="9">
    <source>
        <dbReference type="PROSITE" id="PS50808"/>
    </source>
</evidence>